<dbReference type="HOGENOM" id="CLU_040761_1_0_0"/>
<dbReference type="Gene3D" id="2.60.40.790">
    <property type="match status" value="1"/>
</dbReference>
<dbReference type="EMBL" id="CP000909">
    <property type="protein sequence ID" value="ABY33384.1"/>
    <property type="molecule type" value="Genomic_DNA"/>
</dbReference>
<dbReference type="SUPFAM" id="SSF52540">
    <property type="entry name" value="P-loop containing nucleoside triphosphate hydrolases"/>
    <property type="match status" value="1"/>
</dbReference>
<dbReference type="InterPro" id="IPR016300">
    <property type="entry name" value="ATPase_ArsA/GET3"/>
</dbReference>
<evidence type="ECO:0000256" key="1">
    <source>
        <dbReference type="ARBA" id="ARBA00011040"/>
    </source>
</evidence>
<reference evidence="5" key="1">
    <citation type="journal article" date="2011" name="BMC Genomics">
        <title>Complete genome sequence of the filamentous anoxygenic phototrophic bacterium Chloroflexus aurantiacus.</title>
        <authorList>
            <person name="Tang K.H."/>
            <person name="Barry K."/>
            <person name="Chertkov O."/>
            <person name="Dalin E."/>
            <person name="Han C.S."/>
            <person name="Hauser L.J."/>
            <person name="Honchak B.M."/>
            <person name="Karbach L.E."/>
            <person name="Land M.L."/>
            <person name="Lapidus A."/>
            <person name="Larimer F.W."/>
            <person name="Mikhailova N."/>
            <person name="Pitluck S."/>
            <person name="Pierson B.K."/>
            <person name="Blankenship R.E."/>
        </authorList>
    </citation>
    <scope>NUCLEOTIDE SEQUENCE [LARGE SCALE GENOMIC DNA]</scope>
    <source>
        <strain evidence="5">ATCC 29366 / DSM 635 / J-10-fl</strain>
    </source>
</reference>
<dbReference type="KEGG" id="cau:Caur_0130"/>
<protein>
    <submittedName>
        <fullName evidence="4">Anion-transporting ATPase</fullName>
    </submittedName>
</protein>
<proteinExistence type="inferred from homology"/>
<evidence type="ECO:0000313" key="5">
    <source>
        <dbReference type="Proteomes" id="UP000002008"/>
    </source>
</evidence>
<dbReference type="GO" id="GO:0016887">
    <property type="term" value="F:ATP hydrolysis activity"/>
    <property type="evidence" value="ECO:0000318"/>
    <property type="project" value="GO_Central"/>
</dbReference>
<dbReference type="PANTHER" id="PTHR10803">
    <property type="entry name" value="ARSENICAL PUMP-DRIVING ATPASE ARSENITE-TRANSLOCATING ATPASE"/>
    <property type="match status" value="1"/>
</dbReference>
<feature type="domain" description="ArsA/GET3 Anion-transporting ATPase-like" evidence="2">
    <location>
        <begin position="15"/>
        <end position="250"/>
    </location>
</feature>
<feature type="domain" description="ArsA HSP20-like" evidence="3">
    <location>
        <begin position="308"/>
        <end position="363"/>
    </location>
</feature>
<evidence type="ECO:0000259" key="2">
    <source>
        <dbReference type="Pfam" id="PF02374"/>
    </source>
</evidence>
<keyword evidence="5" id="KW-1185">Reference proteome</keyword>
<comment type="similarity">
    <text evidence="1">Belongs to the arsA ATPase family.</text>
</comment>
<dbReference type="PROSITE" id="PS51257">
    <property type="entry name" value="PROKAR_LIPOPROTEIN"/>
    <property type="match status" value="1"/>
</dbReference>
<dbReference type="InterPro" id="IPR040612">
    <property type="entry name" value="ArsA_HSP20-like"/>
</dbReference>
<dbReference type="Pfam" id="PF02374">
    <property type="entry name" value="ArsA_ATPase"/>
    <property type="match status" value="1"/>
</dbReference>
<dbReference type="EnsemblBacteria" id="ABY33384">
    <property type="protein sequence ID" value="ABY33384"/>
    <property type="gene ID" value="Caur_0130"/>
</dbReference>
<gene>
    <name evidence="4" type="ordered locus">Caur_0130</name>
</gene>
<dbReference type="InterPro" id="IPR025723">
    <property type="entry name" value="ArsA/GET3_ATPase-like"/>
</dbReference>
<dbReference type="InterPro" id="IPR008978">
    <property type="entry name" value="HSP20-like_chaperone"/>
</dbReference>
<dbReference type="RefSeq" id="WP_012256040.1">
    <property type="nucleotide sequence ID" value="NC_010175.1"/>
</dbReference>
<accession>A9WBH7</accession>
<dbReference type="Pfam" id="PF17886">
    <property type="entry name" value="ArsA_HSP20"/>
    <property type="match status" value="1"/>
</dbReference>
<organism evidence="4 5">
    <name type="scientific">Chloroflexus aurantiacus (strain ATCC 29366 / DSM 635 / J-10-fl)</name>
    <dbReference type="NCBI Taxonomy" id="324602"/>
    <lineage>
        <taxon>Bacteria</taxon>
        <taxon>Bacillati</taxon>
        <taxon>Chloroflexota</taxon>
        <taxon>Chloroflexia</taxon>
        <taxon>Chloroflexales</taxon>
        <taxon>Chloroflexineae</taxon>
        <taxon>Chloroflexaceae</taxon>
        <taxon>Chloroflexus</taxon>
    </lineage>
</organism>
<dbReference type="eggNOG" id="COG0003">
    <property type="taxonomic scope" value="Bacteria"/>
</dbReference>
<evidence type="ECO:0000313" key="4">
    <source>
        <dbReference type="EMBL" id="ABY33384.1"/>
    </source>
</evidence>
<sequence length="367" mass="40435">MRTLIFTAHHQLQQSAAALATACHAARRGYRTLLASSGPGHLIGHLLHQSLGARPLELEPNLAAMEIHPHEEVARRWEQVRPSLRSGLVARLRDLGPDELPAFPGIDAVAAMLVAERARQSGRFDLLILDGPAPDALIRALTLPDVLRWAVRLIFGLDRGPGKSRASQEQAMIPAAILAPSATAPLQELRIELETQRARLETESGARVRMVVLPPELRLPPLRSALTAFGLYGMASDEVIVNGSPDQVDDESRHDFSHETSRARPLLRIGQLDLTPTDRDSWALRGAALYRDGDIFATEPPRPQSSERDMRLLIPFLDPKALDIAVASEEVVVQLGQMRRHVLLPGLVDGGRLRARVEGEQLRLWVE</sequence>
<dbReference type="Gene3D" id="3.40.50.300">
    <property type="entry name" value="P-loop containing nucleotide triphosphate hydrolases"/>
    <property type="match status" value="1"/>
</dbReference>
<dbReference type="AlphaFoldDB" id="A9WBH7"/>
<dbReference type="InParanoid" id="A9WBH7"/>
<dbReference type="PANTHER" id="PTHR10803:SF3">
    <property type="entry name" value="ATPASE GET3"/>
    <property type="match status" value="1"/>
</dbReference>
<dbReference type="Proteomes" id="UP000002008">
    <property type="component" value="Chromosome"/>
</dbReference>
<dbReference type="PATRIC" id="fig|324602.8.peg.148"/>
<evidence type="ECO:0000259" key="3">
    <source>
        <dbReference type="Pfam" id="PF17886"/>
    </source>
</evidence>
<dbReference type="InterPro" id="IPR027417">
    <property type="entry name" value="P-loop_NTPase"/>
</dbReference>
<dbReference type="STRING" id="324602.Caur_0130"/>
<name>A9WBH7_CHLAA</name>
<dbReference type="GO" id="GO:0005524">
    <property type="term" value="F:ATP binding"/>
    <property type="evidence" value="ECO:0007669"/>
    <property type="project" value="InterPro"/>
</dbReference>